<feature type="transmembrane region" description="Helical" evidence="6">
    <location>
        <begin position="299"/>
        <end position="320"/>
    </location>
</feature>
<feature type="region of interest" description="Disordered" evidence="5">
    <location>
        <begin position="163"/>
        <end position="211"/>
    </location>
</feature>
<gene>
    <name evidence="7" type="ORF">M0812_13902</name>
</gene>
<dbReference type="PANTHER" id="PTHR23051">
    <property type="entry name" value="SOLUTE CARRIER FAMILY 35, MEMBER F5"/>
    <property type="match status" value="1"/>
</dbReference>
<dbReference type="PANTHER" id="PTHR23051:SF0">
    <property type="entry name" value="SOLUTE CARRIER FAMILY 35 MEMBER F5"/>
    <property type="match status" value="1"/>
</dbReference>
<feature type="transmembrane region" description="Helical" evidence="6">
    <location>
        <begin position="268"/>
        <end position="292"/>
    </location>
</feature>
<evidence type="ECO:0000256" key="2">
    <source>
        <dbReference type="ARBA" id="ARBA00022692"/>
    </source>
</evidence>
<comment type="caution">
    <text evidence="7">The sequence shown here is derived from an EMBL/GenBank/DDBJ whole genome shotgun (WGS) entry which is preliminary data.</text>
</comment>
<dbReference type="InterPro" id="IPR037185">
    <property type="entry name" value="EmrE-like"/>
</dbReference>
<reference evidence="7" key="1">
    <citation type="submission" date="2022-08" db="EMBL/GenBank/DDBJ databases">
        <title>Novel sulphate-reducing endosymbionts in the free-living metamonad Anaeramoeba.</title>
        <authorList>
            <person name="Jerlstrom-Hultqvist J."/>
            <person name="Cepicka I."/>
            <person name="Gallot-Lavallee L."/>
            <person name="Salas-Leiva D."/>
            <person name="Curtis B.A."/>
            <person name="Zahonova K."/>
            <person name="Pipaliya S."/>
            <person name="Dacks J."/>
            <person name="Roger A.J."/>
        </authorList>
    </citation>
    <scope>NUCLEOTIDE SEQUENCE</scope>
    <source>
        <strain evidence="7">Busselton2</strain>
    </source>
</reference>
<accession>A0AAV7ZIP9</accession>
<feature type="transmembrane region" description="Helical" evidence="6">
    <location>
        <begin position="78"/>
        <end position="97"/>
    </location>
</feature>
<evidence type="ECO:0000256" key="6">
    <source>
        <dbReference type="SAM" id="Phobius"/>
    </source>
</evidence>
<evidence type="ECO:0000256" key="3">
    <source>
        <dbReference type="ARBA" id="ARBA00022989"/>
    </source>
</evidence>
<feature type="transmembrane region" description="Helical" evidence="6">
    <location>
        <begin position="397"/>
        <end position="416"/>
    </location>
</feature>
<evidence type="ECO:0000313" key="8">
    <source>
        <dbReference type="Proteomes" id="UP001146793"/>
    </source>
</evidence>
<dbReference type="Proteomes" id="UP001146793">
    <property type="component" value="Unassembled WGS sequence"/>
</dbReference>
<evidence type="ECO:0000313" key="7">
    <source>
        <dbReference type="EMBL" id="KAJ3441882.1"/>
    </source>
</evidence>
<feature type="transmembrane region" description="Helical" evidence="6">
    <location>
        <begin position="423"/>
        <end position="442"/>
    </location>
</feature>
<evidence type="ECO:0000256" key="1">
    <source>
        <dbReference type="ARBA" id="ARBA00004141"/>
    </source>
</evidence>
<comment type="subcellular location">
    <subcellularLocation>
        <location evidence="1">Membrane</location>
        <topology evidence="1">Multi-pass membrane protein</topology>
    </subcellularLocation>
</comment>
<name>A0AAV7ZIP9_9EUKA</name>
<organism evidence="7 8">
    <name type="scientific">Anaeramoeba flamelloides</name>
    <dbReference type="NCBI Taxonomy" id="1746091"/>
    <lineage>
        <taxon>Eukaryota</taxon>
        <taxon>Metamonada</taxon>
        <taxon>Anaeramoebidae</taxon>
        <taxon>Anaeramoeba</taxon>
    </lineage>
</organism>
<feature type="transmembrane region" description="Helical" evidence="6">
    <location>
        <begin position="43"/>
        <end position="66"/>
    </location>
</feature>
<sequence>MKNLSPDITPSEENETEETKIKTKSNKKTTTQRQNRKKQRLRYILGLFCILLVVIFWVTSSLLMSYMYKDVDYNKPFFLTYFNTVLFSFPLFGFIFIPSWKIERGCFSSVLKTIKAIFQSKCKRKKSQVKKNRPIKDEFLSVKPLQFGNVSDSKTDDQKKINLNQKEKENKNNENIHESENTKEYKNKTDNESKTDNKSENEIEDNKENLLNDDCEKMDTKPLLQEEKRQKNEKTNEMYTVAKLIKIAMVVSPIWFFANYFFNLSLSYTSVASNTIFTNTAGFFTLFLGIILKTEKFSPLNFLSVFFCLVGVTFVAYSDINADEKSTVYGDIITLVSSVCYGFYPVAIFKLLTDTSKFKAPMFLSIMGLVSLLYYWPLFFILEWTGLETFTWPSLKIFGMLSINAIIGSFLCDYVFTFSVFLTSPLVSTLGLNLTIPLAIVAQRILKQTHYKTLYIIGAISVIIGFCIVNLAKKIEEYFDTRSTNACSCCSPKNRKKKFLL</sequence>
<feature type="transmembrane region" description="Helical" evidence="6">
    <location>
        <begin position="454"/>
        <end position="472"/>
    </location>
</feature>
<proteinExistence type="predicted"/>
<dbReference type="SUPFAM" id="SSF103481">
    <property type="entry name" value="Multidrug resistance efflux transporter EmrE"/>
    <property type="match status" value="1"/>
</dbReference>
<dbReference type="Pfam" id="PF16913">
    <property type="entry name" value="PUNUT"/>
    <property type="match status" value="1"/>
</dbReference>
<evidence type="ECO:0000256" key="5">
    <source>
        <dbReference type="SAM" id="MobiDB-lite"/>
    </source>
</evidence>
<dbReference type="AlphaFoldDB" id="A0AAV7ZIP9"/>
<dbReference type="GO" id="GO:0016020">
    <property type="term" value="C:membrane"/>
    <property type="evidence" value="ECO:0007669"/>
    <property type="project" value="UniProtKB-SubCell"/>
</dbReference>
<feature type="transmembrane region" description="Helical" evidence="6">
    <location>
        <begin position="364"/>
        <end position="385"/>
    </location>
</feature>
<keyword evidence="2 6" id="KW-0812">Transmembrane</keyword>
<keyword evidence="4 6" id="KW-0472">Membrane</keyword>
<feature type="transmembrane region" description="Helical" evidence="6">
    <location>
        <begin position="244"/>
        <end position="262"/>
    </location>
</feature>
<protein>
    <submittedName>
        <fullName evidence="7">Solute carrier family 35 member f5</fullName>
    </submittedName>
</protein>
<evidence type="ECO:0000256" key="4">
    <source>
        <dbReference type="ARBA" id="ARBA00023136"/>
    </source>
</evidence>
<dbReference type="EMBL" id="JANTQA010000029">
    <property type="protein sequence ID" value="KAJ3441882.1"/>
    <property type="molecule type" value="Genomic_DNA"/>
</dbReference>
<feature type="transmembrane region" description="Helical" evidence="6">
    <location>
        <begin position="332"/>
        <end position="352"/>
    </location>
</feature>
<feature type="region of interest" description="Disordered" evidence="5">
    <location>
        <begin position="1"/>
        <end position="33"/>
    </location>
</feature>
<keyword evidence="3 6" id="KW-1133">Transmembrane helix</keyword>